<dbReference type="CDD" id="cd00090">
    <property type="entry name" value="HTH_ARSR"/>
    <property type="match status" value="1"/>
</dbReference>
<feature type="compositionally biased region" description="Low complexity" evidence="4">
    <location>
        <begin position="151"/>
        <end position="198"/>
    </location>
</feature>
<feature type="domain" description="HTH hxlR-type" evidence="5">
    <location>
        <begin position="15"/>
        <end position="113"/>
    </location>
</feature>
<organism evidence="6 7">
    <name type="scientific">Streptomyces leeuwenhoekii</name>
    <dbReference type="NCBI Taxonomy" id="1437453"/>
    <lineage>
        <taxon>Bacteria</taxon>
        <taxon>Bacillati</taxon>
        <taxon>Actinomycetota</taxon>
        <taxon>Actinomycetes</taxon>
        <taxon>Kitasatosporales</taxon>
        <taxon>Streptomycetaceae</taxon>
        <taxon>Streptomyces</taxon>
    </lineage>
</organism>
<feature type="region of interest" description="Disordered" evidence="4">
    <location>
        <begin position="119"/>
        <end position="198"/>
    </location>
</feature>
<evidence type="ECO:0000256" key="1">
    <source>
        <dbReference type="ARBA" id="ARBA00023015"/>
    </source>
</evidence>
<dbReference type="SUPFAM" id="SSF46785">
    <property type="entry name" value="Winged helix' DNA-binding domain"/>
    <property type="match status" value="1"/>
</dbReference>
<evidence type="ECO:0000259" key="5">
    <source>
        <dbReference type="PROSITE" id="PS51118"/>
    </source>
</evidence>
<proteinExistence type="predicted"/>
<dbReference type="PANTHER" id="PTHR33204:SF29">
    <property type="entry name" value="TRANSCRIPTIONAL REGULATOR"/>
    <property type="match status" value="1"/>
</dbReference>
<evidence type="ECO:0000256" key="2">
    <source>
        <dbReference type="ARBA" id="ARBA00023125"/>
    </source>
</evidence>
<gene>
    <name evidence="6" type="primary">sle_47340</name>
</gene>
<dbReference type="PROSITE" id="PS51118">
    <property type="entry name" value="HTH_HXLR"/>
    <property type="match status" value="1"/>
</dbReference>
<dbReference type="KEGG" id="sle:sle_47340"/>
<dbReference type="InterPro" id="IPR011991">
    <property type="entry name" value="ArsR-like_HTH"/>
</dbReference>
<dbReference type="Gene3D" id="1.10.10.10">
    <property type="entry name" value="Winged helix-like DNA-binding domain superfamily/Winged helix DNA-binding domain"/>
    <property type="match status" value="1"/>
</dbReference>
<dbReference type="GO" id="GO:0003677">
    <property type="term" value="F:DNA binding"/>
    <property type="evidence" value="ECO:0007669"/>
    <property type="project" value="UniProtKB-KW"/>
</dbReference>
<feature type="compositionally biased region" description="Low complexity" evidence="4">
    <location>
        <begin position="119"/>
        <end position="134"/>
    </location>
</feature>
<dbReference type="InterPro" id="IPR036388">
    <property type="entry name" value="WH-like_DNA-bd_sf"/>
</dbReference>
<accession>A0A0F7W2V8</accession>
<evidence type="ECO:0000313" key="7">
    <source>
        <dbReference type="Proteomes" id="UP000035016"/>
    </source>
</evidence>
<evidence type="ECO:0000256" key="4">
    <source>
        <dbReference type="SAM" id="MobiDB-lite"/>
    </source>
</evidence>
<keyword evidence="3" id="KW-0804">Transcription</keyword>
<dbReference type="InterPro" id="IPR036390">
    <property type="entry name" value="WH_DNA-bd_sf"/>
</dbReference>
<dbReference type="Pfam" id="PF01638">
    <property type="entry name" value="HxlR"/>
    <property type="match status" value="1"/>
</dbReference>
<reference evidence="6 7" key="1">
    <citation type="submission" date="2015-02" db="EMBL/GenBank/DDBJ databases">
        <authorList>
            <person name="Gomez-Escribano P.J."/>
        </authorList>
    </citation>
    <scope>NUCLEOTIDE SEQUENCE [LARGE SCALE GENOMIC DNA]</scope>
    <source>
        <strain evidence="7">C34 (DSM 42122 / NRRL B-24963)</strain>
    </source>
</reference>
<dbReference type="InterPro" id="IPR002577">
    <property type="entry name" value="HTH_HxlR"/>
</dbReference>
<evidence type="ECO:0000313" key="6">
    <source>
        <dbReference type="EMBL" id="CQR64192.1"/>
    </source>
</evidence>
<dbReference type="EMBL" id="LN831790">
    <property type="protein sequence ID" value="CQR64192.1"/>
    <property type="molecule type" value="Genomic_DNA"/>
</dbReference>
<dbReference type="AlphaFoldDB" id="A0A0F7W2V8"/>
<keyword evidence="1" id="KW-0805">Transcription regulation</keyword>
<keyword evidence="2" id="KW-0238">DNA-binding</keyword>
<dbReference type="PANTHER" id="PTHR33204">
    <property type="entry name" value="TRANSCRIPTIONAL REGULATOR, MARR FAMILY"/>
    <property type="match status" value="1"/>
</dbReference>
<evidence type="ECO:0000256" key="3">
    <source>
        <dbReference type="ARBA" id="ARBA00023163"/>
    </source>
</evidence>
<protein>
    <submittedName>
        <fullName evidence="6">HTH-type transcriptional activator hxlR</fullName>
    </submittedName>
</protein>
<name>A0A0F7W2V8_STRLW</name>
<sequence length="242" mass="24646">MVAVRTVRRPGAYVCGVDAAMDVIGGKWKVLILWALGERPCRFGALRRELPGVTEKVLAAHLRELEADGIVHREEYDEMPPRVEYSLTPRGAALNEALAPLGRWGRTYVLGDAYQGAAEAPEGAGTSGTAGAAAHEGEGAEGASRPGGTGAAEVASPAPEAPAFPAAPAARTGPLAPEAAAAPRRASQAAAPAPRVPAASPVLVPAASRSSAAPVARPAPRVSAAVRQVREDDDVPLVARGA</sequence>
<dbReference type="Proteomes" id="UP000035016">
    <property type="component" value="Chromosome Chromosome"/>
</dbReference>